<keyword evidence="1" id="KW-0732">Signal</keyword>
<evidence type="ECO:0000256" key="1">
    <source>
        <dbReference type="SAM" id="SignalP"/>
    </source>
</evidence>
<comment type="caution">
    <text evidence="2">The sequence shown here is derived from an EMBL/GenBank/DDBJ whole genome shotgun (WGS) entry which is preliminary data.</text>
</comment>
<feature type="signal peptide" evidence="1">
    <location>
        <begin position="1"/>
        <end position="24"/>
    </location>
</feature>
<reference evidence="2 3" key="1">
    <citation type="submission" date="2020-04" db="EMBL/GenBank/DDBJ databases">
        <title>Novosphingobium sp. TW-4 isolated from soil.</title>
        <authorList>
            <person name="Dahal R.H."/>
            <person name="Chaudhary D.K."/>
        </authorList>
    </citation>
    <scope>NUCLEOTIDE SEQUENCE [LARGE SCALE GENOMIC DNA]</scope>
    <source>
        <strain evidence="2 3">TW-4</strain>
    </source>
</reference>
<dbReference type="RefSeq" id="WP_169493165.1">
    <property type="nucleotide sequence ID" value="NZ_JABBGM010000003.1"/>
</dbReference>
<dbReference type="Proteomes" id="UP000583556">
    <property type="component" value="Unassembled WGS sequence"/>
</dbReference>
<evidence type="ECO:0000313" key="2">
    <source>
        <dbReference type="EMBL" id="NML93906.1"/>
    </source>
</evidence>
<evidence type="ECO:0000313" key="3">
    <source>
        <dbReference type="Proteomes" id="UP000583556"/>
    </source>
</evidence>
<organism evidence="2 3">
    <name type="scientific">Novosphingobium olei</name>
    <dbReference type="NCBI Taxonomy" id="2728851"/>
    <lineage>
        <taxon>Bacteria</taxon>
        <taxon>Pseudomonadati</taxon>
        <taxon>Pseudomonadota</taxon>
        <taxon>Alphaproteobacteria</taxon>
        <taxon>Sphingomonadales</taxon>
        <taxon>Sphingomonadaceae</taxon>
        <taxon>Novosphingobium</taxon>
    </lineage>
</organism>
<protein>
    <submittedName>
        <fullName evidence="2">Uncharacterized protein</fullName>
    </submittedName>
</protein>
<dbReference type="AlphaFoldDB" id="A0A7Y0G978"/>
<dbReference type="PROSITE" id="PS51257">
    <property type="entry name" value="PROKAR_LIPOPROTEIN"/>
    <property type="match status" value="1"/>
</dbReference>
<feature type="chain" id="PRO_5031499600" evidence="1">
    <location>
        <begin position="25"/>
        <end position="193"/>
    </location>
</feature>
<sequence length="193" mass="19284">MKIAYPIALAALALAGCSRSSALPAPDNAPVDAVRLAMPQSDGAGFSAIDPKAKGSWIAAPDGASATFGYAGQPPLLTVACRSGLLMVTRHSPAEVGAQALFALQGGGRILRLPVDATAIPGQRGYIWQGSLAPGDPGAAVFQSAFNGTLPGGGMIKVTAGEPMREVLRRCKANPAAAAPVTPLGGTDAPASE</sequence>
<keyword evidence="3" id="KW-1185">Reference proteome</keyword>
<name>A0A7Y0G978_9SPHN</name>
<proteinExistence type="predicted"/>
<gene>
    <name evidence="2" type="ORF">HHL27_09520</name>
</gene>
<dbReference type="EMBL" id="JABBGM010000003">
    <property type="protein sequence ID" value="NML93906.1"/>
    <property type="molecule type" value="Genomic_DNA"/>
</dbReference>
<accession>A0A7Y0G978</accession>